<dbReference type="PROSITE" id="PS50082">
    <property type="entry name" value="WD_REPEATS_2"/>
    <property type="match status" value="1"/>
</dbReference>
<feature type="signal peptide" evidence="4">
    <location>
        <begin position="1"/>
        <end position="20"/>
    </location>
</feature>
<evidence type="ECO:0000256" key="1">
    <source>
        <dbReference type="ARBA" id="ARBA00022574"/>
    </source>
</evidence>
<dbReference type="GO" id="GO:1990234">
    <property type="term" value="C:transferase complex"/>
    <property type="evidence" value="ECO:0007669"/>
    <property type="project" value="UniProtKB-ARBA"/>
</dbReference>
<dbReference type="SMART" id="SM00320">
    <property type="entry name" value="WD40"/>
    <property type="match status" value="5"/>
</dbReference>
<organism evidence="5">
    <name type="scientific">Aureoumbra lagunensis</name>
    <dbReference type="NCBI Taxonomy" id="44058"/>
    <lineage>
        <taxon>Eukaryota</taxon>
        <taxon>Sar</taxon>
        <taxon>Stramenopiles</taxon>
        <taxon>Ochrophyta</taxon>
        <taxon>Pelagophyceae</taxon>
        <taxon>Pelagomonadales</taxon>
        <taxon>Aureoumbra</taxon>
    </lineage>
</organism>
<gene>
    <name evidence="5" type="ORF">ALAG00032_LOCUS14396</name>
</gene>
<sequence length="453" mass="49350">MIIHMNMTFLLLLCIELSESLYCFSASKSHVLNNRRWLPTTFAAASYSSSDQEDVNATGGLYASLRSRQRQVAAEKAFLLSGWRKGRCSSRVAVVLEDDWVRRCDFSGRLIALGTASGNVHVVDVQKGVTQLVTRSEGAVSAHKRYAEKAQDLSLLHGSFDGGGVTALALNGNILATGGREGDLKLWRAIRHGKPQLEFTQLCGSDQNVVSAVAVLDATVIAGCLDGSLRLLRRTRLETDKDEDTAQESGCWSTDWFIESVAHSDQTNSSVAILCLAATIQDESNEEIIVCGCSDGTVKFFRDGVRLSQLDWQPFPTSSTRSLTLAPPYIYAGSSDGALKRRRIDIGHLVYDQNTYEESLFPNHSGSIVSLVHREGILCSGSTDGTIRIWDLKPRSDKSPPSVCYGFGGFKVWLGSLACDEKILLSDGSDNTIICHDFSSPPPKPTTNNGDNT</sequence>
<dbReference type="AlphaFoldDB" id="A0A7S3K3B6"/>
<name>A0A7S3K3B6_9STRA</name>
<keyword evidence="4" id="KW-0732">Signal</keyword>
<accession>A0A7S3K3B6</accession>
<dbReference type="InterPro" id="IPR015943">
    <property type="entry name" value="WD40/YVTN_repeat-like_dom_sf"/>
</dbReference>
<evidence type="ECO:0000313" key="5">
    <source>
        <dbReference type="EMBL" id="CAE0373595.1"/>
    </source>
</evidence>
<dbReference type="Gene3D" id="2.130.10.10">
    <property type="entry name" value="YVTN repeat-like/Quinoprotein amine dehydrogenase"/>
    <property type="match status" value="2"/>
</dbReference>
<evidence type="ECO:0000256" key="2">
    <source>
        <dbReference type="ARBA" id="ARBA00022737"/>
    </source>
</evidence>
<dbReference type="Pfam" id="PF00400">
    <property type="entry name" value="WD40"/>
    <property type="match status" value="1"/>
</dbReference>
<keyword evidence="1 3" id="KW-0853">WD repeat</keyword>
<keyword evidence="2" id="KW-0677">Repeat</keyword>
<dbReference type="PANTHER" id="PTHR22847:SF637">
    <property type="entry name" value="WD REPEAT DOMAIN 5B"/>
    <property type="match status" value="1"/>
</dbReference>
<reference evidence="5" key="1">
    <citation type="submission" date="2021-01" db="EMBL/GenBank/DDBJ databases">
        <authorList>
            <person name="Corre E."/>
            <person name="Pelletier E."/>
            <person name="Niang G."/>
            <person name="Scheremetjew M."/>
            <person name="Finn R."/>
            <person name="Kale V."/>
            <person name="Holt S."/>
            <person name="Cochrane G."/>
            <person name="Meng A."/>
            <person name="Brown T."/>
            <person name="Cohen L."/>
        </authorList>
    </citation>
    <scope>NUCLEOTIDE SEQUENCE</scope>
    <source>
        <strain evidence="5">CCMP1510</strain>
    </source>
</reference>
<feature type="chain" id="PRO_5031543451" description="Anaphase-promoting complex subunit 4 WD40 domain-containing protein" evidence="4">
    <location>
        <begin position="21"/>
        <end position="453"/>
    </location>
</feature>
<dbReference type="InterPro" id="IPR019775">
    <property type="entry name" value="WD40_repeat_CS"/>
</dbReference>
<dbReference type="SUPFAM" id="SSF50978">
    <property type="entry name" value="WD40 repeat-like"/>
    <property type="match status" value="1"/>
</dbReference>
<evidence type="ECO:0000256" key="3">
    <source>
        <dbReference type="PROSITE-ProRule" id="PRU00221"/>
    </source>
</evidence>
<dbReference type="PROSITE" id="PS50294">
    <property type="entry name" value="WD_REPEATS_REGION"/>
    <property type="match status" value="1"/>
</dbReference>
<dbReference type="InterPro" id="IPR036322">
    <property type="entry name" value="WD40_repeat_dom_sf"/>
</dbReference>
<feature type="repeat" description="WD" evidence="3">
    <location>
        <begin position="361"/>
        <end position="393"/>
    </location>
</feature>
<evidence type="ECO:0000256" key="4">
    <source>
        <dbReference type="SAM" id="SignalP"/>
    </source>
</evidence>
<dbReference type="PROSITE" id="PS00678">
    <property type="entry name" value="WD_REPEATS_1"/>
    <property type="match status" value="1"/>
</dbReference>
<dbReference type="InterPro" id="IPR001680">
    <property type="entry name" value="WD40_rpt"/>
</dbReference>
<dbReference type="EMBL" id="HBIJ01022099">
    <property type="protein sequence ID" value="CAE0373595.1"/>
    <property type="molecule type" value="Transcribed_RNA"/>
</dbReference>
<dbReference type="PANTHER" id="PTHR22847">
    <property type="entry name" value="WD40 REPEAT PROTEIN"/>
    <property type="match status" value="1"/>
</dbReference>
<proteinExistence type="predicted"/>
<protein>
    <recommendedName>
        <fullName evidence="6">Anaphase-promoting complex subunit 4 WD40 domain-containing protein</fullName>
    </recommendedName>
</protein>
<evidence type="ECO:0008006" key="6">
    <source>
        <dbReference type="Google" id="ProtNLM"/>
    </source>
</evidence>